<evidence type="ECO:0000313" key="2">
    <source>
        <dbReference type="EMBL" id="GGJ81950.1"/>
    </source>
</evidence>
<sequence>MIGTTLAGVAIALAILFLNLRKWWTGGRALKDLIPTGQGLITGAFSTVCVGGLAGWLAGCTRQATNFGGGKVVSGTTGTDSGGTIASGSLGSLSEEGGVVVFILFVATVAAYKAFSKEEKGRLIGAFVAGCILCATAGVAGMLNGLPEIANSLGTEGKNFFGGQM</sequence>
<feature type="transmembrane region" description="Helical" evidence="1">
    <location>
        <begin position="36"/>
        <end position="58"/>
    </location>
</feature>
<keyword evidence="1" id="KW-0472">Membrane</keyword>
<organism evidence="2 3">
    <name type="scientific">Streptomyces camponoticapitis</name>
    <dbReference type="NCBI Taxonomy" id="1616125"/>
    <lineage>
        <taxon>Bacteria</taxon>
        <taxon>Bacillati</taxon>
        <taxon>Actinomycetota</taxon>
        <taxon>Actinomycetes</taxon>
        <taxon>Kitasatosporales</taxon>
        <taxon>Streptomycetaceae</taxon>
        <taxon>Streptomyces</taxon>
    </lineage>
</organism>
<keyword evidence="1" id="KW-0812">Transmembrane</keyword>
<dbReference type="EMBL" id="BMMV01000003">
    <property type="protein sequence ID" value="GGJ81950.1"/>
    <property type="molecule type" value="Genomic_DNA"/>
</dbReference>
<accession>A0ABQ2DZF6</accession>
<feature type="transmembrane region" description="Helical" evidence="1">
    <location>
        <begin position="6"/>
        <end position="24"/>
    </location>
</feature>
<reference evidence="3" key="1">
    <citation type="journal article" date="2019" name="Int. J. Syst. Evol. Microbiol.">
        <title>The Global Catalogue of Microorganisms (GCM) 10K type strain sequencing project: providing services to taxonomists for standard genome sequencing and annotation.</title>
        <authorList>
            <consortium name="The Broad Institute Genomics Platform"/>
            <consortium name="The Broad Institute Genome Sequencing Center for Infectious Disease"/>
            <person name="Wu L."/>
            <person name="Ma J."/>
        </authorList>
    </citation>
    <scope>NUCLEOTIDE SEQUENCE [LARGE SCALE GENOMIC DNA]</scope>
    <source>
        <strain evidence="3">CGMCC 4.7275</strain>
    </source>
</reference>
<evidence type="ECO:0000256" key="1">
    <source>
        <dbReference type="SAM" id="Phobius"/>
    </source>
</evidence>
<dbReference type="Proteomes" id="UP000660265">
    <property type="component" value="Unassembled WGS sequence"/>
</dbReference>
<keyword evidence="1" id="KW-1133">Transmembrane helix</keyword>
<gene>
    <name evidence="2" type="ORF">GCM10011583_11790</name>
</gene>
<feature type="transmembrane region" description="Helical" evidence="1">
    <location>
        <begin position="122"/>
        <end position="143"/>
    </location>
</feature>
<evidence type="ECO:0000313" key="3">
    <source>
        <dbReference type="Proteomes" id="UP000660265"/>
    </source>
</evidence>
<keyword evidence="3" id="KW-1185">Reference proteome</keyword>
<feature type="transmembrane region" description="Helical" evidence="1">
    <location>
        <begin position="97"/>
        <end position="115"/>
    </location>
</feature>
<name>A0ABQ2DZF6_9ACTN</name>
<protein>
    <submittedName>
        <fullName evidence="2">Uncharacterized protein</fullName>
    </submittedName>
</protein>
<proteinExistence type="predicted"/>
<dbReference type="RefSeq" id="WP_189106219.1">
    <property type="nucleotide sequence ID" value="NZ_BMMV01000003.1"/>
</dbReference>
<comment type="caution">
    <text evidence="2">The sequence shown here is derived from an EMBL/GenBank/DDBJ whole genome shotgun (WGS) entry which is preliminary data.</text>
</comment>